<feature type="compositionally biased region" description="Low complexity" evidence="8">
    <location>
        <begin position="243"/>
        <end position="263"/>
    </location>
</feature>
<dbReference type="Proteomes" id="UP000279259">
    <property type="component" value="Unassembled WGS sequence"/>
</dbReference>
<feature type="region of interest" description="Disordered" evidence="8">
    <location>
        <begin position="810"/>
        <end position="880"/>
    </location>
</feature>
<dbReference type="Pfam" id="PF00271">
    <property type="entry name" value="Helicase_C"/>
    <property type="match status" value="1"/>
</dbReference>
<feature type="compositionally biased region" description="Acidic residues" evidence="8">
    <location>
        <begin position="357"/>
        <end position="429"/>
    </location>
</feature>
<dbReference type="InterPro" id="IPR014001">
    <property type="entry name" value="Helicase_ATP-bd"/>
</dbReference>
<dbReference type="Pfam" id="PF07717">
    <property type="entry name" value="OB_NTP_bind"/>
    <property type="match status" value="1"/>
</dbReference>
<feature type="compositionally biased region" description="Polar residues" evidence="8">
    <location>
        <begin position="224"/>
        <end position="234"/>
    </location>
</feature>
<feature type="compositionally biased region" description="Low complexity" evidence="8">
    <location>
        <begin position="101"/>
        <end position="117"/>
    </location>
</feature>
<dbReference type="InterPro" id="IPR002464">
    <property type="entry name" value="DNA/RNA_helicase_DEAH_CS"/>
</dbReference>
<comment type="catalytic activity">
    <reaction evidence="7">
        <text>ATP + H2O = ADP + phosphate + H(+)</text>
        <dbReference type="Rhea" id="RHEA:13065"/>
        <dbReference type="ChEBI" id="CHEBI:15377"/>
        <dbReference type="ChEBI" id="CHEBI:15378"/>
        <dbReference type="ChEBI" id="CHEBI:30616"/>
        <dbReference type="ChEBI" id="CHEBI:43474"/>
        <dbReference type="ChEBI" id="CHEBI:456216"/>
        <dbReference type="EC" id="3.6.4.13"/>
    </reaction>
</comment>
<dbReference type="EC" id="3.6.4.13" evidence="2"/>
<dbReference type="Pfam" id="PF21010">
    <property type="entry name" value="HA2_C"/>
    <property type="match status" value="1"/>
</dbReference>
<protein>
    <recommendedName>
        <fullName evidence="2">RNA helicase</fullName>
        <ecNumber evidence="2">3.6.4.13</ecNumber>
    </recommendedName>
</protein>
<feature type="domain" description="Helicase C-terminal" evidence="10">
    <location>
        <begin position="767"/>
        <end position="1025"/>
    </location>
</feature>
<proteinExistence type="inferred from homology"/>
<evidence type="ECO:0000256" key="2">
    <source>
        <dbReference type="ARBA" id="ARBA00012552"/>
    </source>
</evidence>
<feature type="domain" description="Helicase ATP-binding" evidence="9">
    <location>
        <begin position="557"/>
        <end position="745"/>
    </location>
</feature>
<feature type="compositionally biased region" description="Basic residues" evidence="8">
    <location>
        <begin position="340"/>
        <end position="351"/>
    </location>
</feature>
<dbReference type="InterPro" id="IPR027417">
    <property type="entry name" value="P-loop_NTPase"/>
</dbReference>
<evidence type="ECO:0000256" key="6">
    <source>
        <dbReference type="ARBA" id="ARBA00022840"/>
    </source>
</evidence>
<dbReference type="GO" id="GO:0003724">
    <property type="term" value="F:RNA helicase activity"/>
    <property type="evidence" value="ECO:0007669"/>
    <property type="project" value="UniProtKB-EC"/>
</dbReference>
<dbReference type="STRING" id="1890683.A0A427YP95"/>
<dbReference type="GO" id="GO:0003723">
    <property type="term" value="F:RNA binding"/>
    <property type="evidence" value="ECO:0007669"/>
    <property type="project" value="TreeGrafter"/>
</dbReference>
<name>A0A427YP95_9TREE</name>
<evidence type="ECO:0000256" key="3">
    <source>
        <dbReference type="ARBA" id="ARBA00022741"/>
    </source>
</evidence>
<accession>A0A427YP95</accession>
<feature type="compositionally biased region" description="Basic and acidic residues" evidence="8">
    <location>
        <begin position="129"/>
        <end position="151"/>
    </location>
</feature>
<dbReference type="PROSITE" id="PS51194">
    <property type="entry name" value="HELICASE_CTER"/>
    <property type="match status" value="1"/>
</dbReference>
<dbReference type="FunFam" id="3.40.50.300:FF:000637">
    <property type="entry name" value="ATP-dependent RNA helicase DHX37/DHR1"/>
    <property type="match status" value="1"/>
</dbReference>
<feature type="compositionally biased region" description="Acidic residues" evidence="8">
    <location>
        <begin position="858"/>
        <end position="880"/>
    </location>
</feature>
<dbReference type="SMART" id="SM00490">
    <property type="entry name" value="HELICc"/>
    <property type="match status" value="1"/>
</dbReference>
<evidence type="ECO:0000256" key="8">
    <source>
        <dbReference type="SAM" id="MobiDB-lite"/>
    </source>
</evidence>
<dbReference type="SMART" id="SM00847">
    <property type="entry name" value="HA2"/>
    <property type="match status" value="1"/>
</dbReference>
<evidence type="ECO:0000259" key="10">
    <source>
        <dbReference type="PROSITE" id="PS51194"/>
    </source>
</evidence>
<dbReference type="InterPro" id="IPR007502">
    <property type="entry name" value="Helicase-assoc_dom"/>
</dbReference>
<dbReference type="Pfam" id="PF00270">
    <property type="entry name" value="DEAD"/>
    <property type="match status" value="1"/>
</dbReference>
<dbReference type="InterPro" id="IPR011709">
    <property type="entry name" value="DEAD-box_helicase_OB_fold"/>
</dbReference>
<dbReference type="OrthoDB" id="10253254at2759"/>
<dbReference type="Gene3D" id="1.20.120.1080">
    <property type="match status" value="1"/>
</dbReference>
<dbReference type="InterPro" id="IPR011545">
    <property type="entry name" value="DEAD/DEAH_box_helicase_dom"/>
</dbReference>
<evidence type="ECO:0000313" key="12">
    <source>
        <dbReference type="Proteomes" id="UP000279259"/>
    </source>
</evidence>
<dbReference type="FunFam" id="1.20.120.1080:FF:000039">
    <property type="entry name" value="Unplaced genomic scaffold supercont1.1, whole genome shotgun sequence"/>
    <property type="match status" value="1"/>
</dbReference>
<feature type="compositionally biased region" description="Gly residues" evidence="8">
    <location>
        <begin position="152"/>
        <end position="170"/>
    </location>
</feature>
<dbReference type="GO" id="GO:0005730">
    <property type="term" value="C:nucleolus"/>
    <property type="evidence" value="ECO:0007669"/>
    <property type="project" value="TreeGrafter"/>
</dbReference>
<keyword evidence="6" id="KW-0067">ATP-binding</keyword>
<dbReference type="EMBL" id="RSCD01000005">
    <property type="protein sequence ID" value="RSH92899.1"/>
    <property type="molecule type" value="Genomic_DNA"/>
</dbReference>
<dbReference type="GO" id="GO:1990904">
    <property type="term" value="C:ribonucleoprotein complex"/>
    <property type="evidence" value="ECO:0007669"/>
    <property type="project" value="UniProtKB-ARBA"/>
</dbReference>
<dbReference type="GO" id="GO:0000462">
    <property type="term" value="P:maturation of SSU-rRNA from tricistronic rRNA transcript (SSU-rRNA, 5.8S rRNA, LSU-rRNA)"/>
    <property type="evidence" value="ECO:0007669"/>
    <property type="project" value="TreeGrafter"/>
</dbReference>
<keyword evidence="5 11" id="KW-0347">Helicase</keyword>
<dbReference type="Gene3D" id="3.40.50.300">
    <property type="entry name" value="P-loop containing nucleotide triphosphate hydrolases"/>
    <property type="match status" value="3"/>
</dbReference>
<dbReference type="PANTHER" id="PTHR18934:SF99">
    <property type="entry name" value="ATP-DEPENDENT RNA HELICASE DHX37-RELATED"/>
    <property type="match status" value="1"/>
</dbReference>
<dbReference type="CDD" id="cd17982">
    <property type="entry name" value="DEXHc_DHX37"/>
    <property type="match status" value="1"/>
</dbReference>
<evidence type="ECO:0000256" key="1">
    <source>
        <dbReference type="ARBA" id="ARBA00008792"/>
    </source>
</evidence>
<feature type="compositionally biased region" description="Polar residues" evidence="8">
    <location>
        <begin position="118"/>
        <end position="128"/>
    </location>
</feature>
<feature type="region of interest" description="Disordered" evidence="8">
    <location>
        <begin position="506"/>
        <end position="528"/>
    </location>
</feature>
<dbReference type="SUPFAM" id="SSF52540">
    <property type="entry name" value="P-loop containing nucleoside triphosphate hydrolases"/>
    <property type="match status" value="1"/>
</dbReference>
<evidence type="ECO:0000259" key="9">
    <source>
        <dbReference type="PROSITE" id="PS51192"/>
    </source>
</evidence>
<keyword evidence="12" id="KW-1185">Reference proteome</keyword>
<comment type="similarity">
    <text evidence="1">Belongs to the DEAD box helicase family. DEAH subfamily.</text>
</comment>
<dbReference type="GO" id="GO:0005524">
    <property type="term" value="F:ATP binding"/>
    <property type="evidence" value="ECO:0007669"/>
    <property type="project" value="UniProtKB-KW"/>
</dbReference>
<evidence type="ECO:0000256" key="4">
    <source>
        <dbReference type="ARBA" id="ARBA00022801"/>
    </source>
</evidence>
<dbReference type="CDD" id="cd18791">
    <property type="entry name" value="SF2_C_RHA"/>
    <property type="match status" value="1"/>
</dbReference>
<feature type="region of interest" description="Disordered" evidence="8">
    <location>
        <begin position="1"/>
        <end position="41"/>
    </location>
</feature>
<feature type="region of interest" description="Disordered" evidence="8">
    <location>
        <begin position="101"/>
        <end position="295"/>
    </location>
</feature>
<dbReference type="InterPro" id="IPR048333">
    <property type="entry name" value="HA2_WH"/>
</dbReference>
<evidence type="ECO:0000313" key="11">
    <source>
        <dbReference type="EMBL" id="RSH92899.1"/>
    </source>
</evidence>
<dbReference type="InterPro" id="IPR001650">
    <property type="entry name" value="Helicase_C-like"/>
</dbReference>
<feature type="compositionally biased region" description="Basic and acidic residues" evidence="8">
    <location>
        <begin position="172"/>
        <end position="200"/>
    </location>
</feature>
<dbReference type="PROSITE" id="PS00690">
    <property type="entry name" value="DEAH_ATP_HELICASE"/>
    <property type="match status" value="1"/>
</dbReference>
<feature type="region of interest" description="Disordered" evidence="8">
    <location>
        <begin position="328"/>
        <end position="440"/>
    </location>
</feature>
<keyword evidence="4" id="KW-0378">Hydrolase</keyword>
<reference evidence="11 12" key="1">
    <citation type="submission" date="2018-11" db="EMBL/GenBank/DDBJ databases">
        <title>Genome sequence of Saitozyma podzolica DSM 27192.</title>
        <authorList>
            <person name="Aliyu H."/>
            <person name="Gorte O."/>
            <person name="Ochsenreither K."/>
        </authorList>
    </citation>
    <scope>NUCLEOTIDE SEQUENCE [LARGE SCALE GENOMIC DNA]</scope>
    <source>
        <strain evidence="11 12">DSM 27192</strain>
    </source>
</reference>
<feature type="compositionally biased region" description="Basic and acidic residues" evidence="8">
    <location>
        <begin position="1"/>
        <end position="10"/>
    </location>
</feature>
<dbReference type="GO" id="GO:0016787">
    <property type="term" value="F:hydrolase activity"/>
    <property type="evidence" value="ECO:0007669"/>
    <property type="project" value="UniProtKB-KW"/>
</dbReference>
<comment type="caution">
    <text evidence="11">The sequence shown here is derived from an EMBL/GenBank/DDBJ whole genome shotgun (WGS) entry which is preliminary data.</text>
</comment>
<organism evidence="11 12">
    <name type="scientific">Saitozyma podzolica</name>
    <dbReference type="NCBI Taxonomy" id="1890683"/>
    <lineage>
        <taxon>Eukaryota</taxon>
        <taxon>Fungi</taxon>
        <taxon>Dikarya</taxon>
        <taxon>Basidiomycota</taxon>
        <taxon>Agaricomycotina</taxon>
        <taxon>Tremellomycetes</taxon>
        <taxon>Tremellales</taxon>
        <taxon>Trimorphomycetaceae</taxon>
        <taxon>Saitozyma</taxon>
    </lineage>
</organism>
<dbReference type="Pfam" id="PF04408">
    <property type="entry name" value="WHD_HA2"/>
    <property type="match status" value="1"/>
</dbReference>
<feature type="compositionally biased region" description="Basic residues" evidence="8">
    <location>
        <begin position="212"/>
        <end position="221"/>
    </location>
</feature>
<dbReference type="PROSITE" id="PS51192">
    <property type="entry name" value="HELICASE_ATP_BIND_1"/>
    <property type="match status" value="1"/>
</dbReference>
<evidence type="ECO:0000256" key="7">
    <source>
        <dbReference type="ARBA" id="ARBA00047984"/>
    </source>
</evidence>
<gene>
    <name evidence="11" type="primary">ECM16</name>
    <name evidence="11" type="ORF">EHS25_008345</name>
</gene>
<dbReference type="SMART" id="SM00487">
    <property type="entry name" value="DEXDc"/>
    <property type="match status" value="1"/>
</dbReference>
<keyword evidence="3" id="KW-0547">Nucleotide-binding</keyword>
<evidence type="ECO:0000256" key="5">
    <source>
        <dbReference type="ARBA" id="ARBA00022806"/>
    </source>
</evidence>
<dbReference type="PANTHER" id="PTHR18934">
    <property type="entry name" value="ATP-DEPENDENT RNA HELICASE"/>
    <property type="match status" value="1"/>
</dbReference>
<sequence length="1436" mass="153714">MPPPKHERYNAKARGSVAGGSAHKKRKRPSTKSIASEHEDAAFPAGAEVAFSSGAGRLAREHGLEVEQGMSSKKKKRLDSYIAKKLKSEARLKTMQRLAALAPSTSTSASLLSSASLGQNPLAPTSAKQRADTREDRLVRRGIERIRRRDGAGSGDEGSDSSGGGVQGDGSGEDKGGERSRRGGKGKGKERAVEVVRDGNEDMATQVAISEKKHKAKKAKKATWNPNLLATQPQSDSSDFDSSDSAYDSPSEAGPSSRRVSPAAPSPPLASTTLVPSAPAAPAPQPDTGIATVANTDADAAAADVKPPPGSALKIPSALASFGSALKRSAGGTIVQPRVVPRRSKPVFGRRGRIEMDMDADEGEDEDGEDSDVSEDEGDDDDESEDDEDMDADEGDDEDDDEDDDGSDEEDSGEEEEDEDEDDEDDDGAESAPPTKKRALGFKEWALKQMGQGLPAAAPDLLSSTARNSAVTIPRDPASGISQIPTSSGPFVGPLGATLAIPSSSLLDQSKRPGSGAGAVDSAPFSVSSARPAISRRPSVAEARMELPILAEEQPIIEAIRMYPVVVICGETGSGKTTQVPQMLYEAGFGFKDSDNPGMIAITQPRRVAAVSLATRVKSELNLQLNSSVVAHQIRYSSTTSPDTAIKFMTDGVLLRELASDFLLSRYSVVVVDEAHERGVNTDVLIGVLSRVAKLREKRWREHTENETATGAPVVRPLRIVIMSATLRVSDFTANPTLFPTPPPIIHIGARQHPVTTHFNRRTLGDYVTEAYKKVCKIHARLPPGGVLVFLTGQAEIQALCRKLEKKYGKKDSKEAAGSHGGKMRGRNSGEEKKQVVQELQADDREAEDVELGHDEDLAADVDDGDAESDPEALDSDDDEEALAELGIDEASDVPMHVLPLYSLLPNDQQMLVFRPPPEGHRLVIVSTNVAETSLTIPGIRYVVDSGRSKERTYDHSTGVQSFKVGWISKASAAQRAGRAGRTGPGHCYRLYSSALFEDHFQQFAEPEILRMPIEGVVLQMKAMAIDQVVNFPFPTPPDRQALRKAEQLLSHLGALEAPTNTRMINGAQQVGSAGGRITDLGKAMAAYPVSPRFAKMLSIGSQHGCLPYVIAIVACLSVGDPFIHEQSVDAIEEDNNGHGDGDDSEVDEVDKARRAELAGIKRDEVRAREERKDVRKRFFGAQSAFMALGNGASDMFKMLAAVGAYEYEPTPGFCAKNFLRAKAMQEIHQLRAQLSAIAGSGAGTGTGTGTTSRTALAPPSDTQLKVLRQILTSAFIDSVAVRLDVALKKGSSFTSCRNVPYRAAGLGSEHEVFIHPSSALFHRAPPDFVVFTEITQSQGRGEGRGKAWLRGVTKINPTWLATLGKGMCTFSRPVEMAMTGKPKSGSGLSALGNGLGGKDDTREVIVVPHFSDLGVDLPAVKRKQRREGTRWVMVE</sequence>